<name>A0A445EFH5_ARAHY</name>
<dbReference type="InterPro" id="IPR004158">
    <property type="entry name" value="DUF247_pln"/>
</dbReference>
<evidence type="ECO:0000313" key="1">
    <source>
        <dbReference type="EMBL" id="RYR74274.1"/>
    </source>
</evidence>
<dbReference type="PANTHER" id="PTHR31549">
    <property type="entry name" value="PROTEIN, PUTATIVE (DUF247)-RELATED-RELATED"/>
    <property type="match status" value="1"/>
</dbReference>
<gene>
    <name evidence="1" type="ORF">Ahy_A02g008925</name>
</gene>
<keyword evidence="2" id="KW-1185">Reference proteome</keyword>
<dbReference type="STRING" id="3818.A0A445EFH5"/>
<dbReference type="PANTHER" id="PTHR31549:SF225">
    <property type="entry name" value="DUF247 DOMAIN PROTEIN"/>
    <property type="match status" value="1"/>
</dbReference>
<dbReference type="Proteomes" id="UP000289738">
    <property type="component" value="Chromosome A02"/>
</dbReference>
<dbReference type="Pfam" id="PF03140">
    <property type="entry name" value="DUF247"/>
    <property type="match status" value="1"/>
</dbReference>
<comment type="caution">
    <text evidence="1">The sequence shown here is derived from an EMBL/GenBank/DDBJ whole genome shotgun (WGS) entry which is preliminary data.</text>
</comment>
<proteinExistence type="predicted"/>
<sequence length="156" mass="17934">MYGTVTQHLQELRNLFSSKDVTEGYNNEELVQMLVVDGCALLYFMCNINDRNPKPLMLKFDQLCGQLMLPGTVINDLTPYLYHNLIAYEMCPAFNHDFEFFSYFSLMDSLIDDAEDVKDLRAAGVLQNLLGSDEDVAKLFNELGHVLSHKHLNDYR</sequence>
<organism evidence="1 2">
    <name type="scientific">Arachis hypogaea</name>
    <name type="common">Peanut</name>
    <dbReference type="NCBI Taxonomy" id="3818"/>
    <lineage>
        <taxon>Eukaryota</taxon>
        <taxon>Viridiplantae</taxon>
        <taxon>Streptophyta</taxon>
        <taxon>Embryophyta</taxon>
        <taxon>Tracheophyta</taxon>
        <taxon>Spermatophyta</taxon>
        <taxon>Magnoliopsida</taxon>
        <taxon>eudicotyledons</taxon>
        <taxon>Gunneridae</taxon>
        <taxon>Pentapetalae</taxon>
        <taxon>rosids</taxon>
        <taxon>fabids</taxon>
        <taxon>Fabales</taxon>
        <taxon>Fabaceae</taxon>
        <taxon>Papilionoideae</taxon>
        <taxon>50 kb inversion clade</taxon>
        <taxon>dalbergioids sensu lato</taxon>
        <taxon>Dalbergieae</taxon>
        <taxon>Pterocarpus clade</taxon>
        <taxon>Arachis</taxon>
    </lineage>
</organism>
<dbReference type="EMBL" id="SDMP01000002">
    <property type="protein sequence ID" value="RYR74274.1"/>
    <property type="molecule type" value="Genomic_DNA"/>
</dbReference>
<dbReference type="AlphaFoldDB" id="A0A445EFH5"/>
<protein>
    <submittedName>
        <fullName evidence="1">Uncharacterized protein</fullName>
    </submittedName>
</protein>
<accession>A0A445EFH5</accession>
<reference evidence="1 2" key="1">
    <citation type="submission" date="2019-01" db="EMBL/GenBank/DDBJ databases">
        <title>Sequencing of cultivated peanut Arachis hypogaea provides insights into genome evolution and oil improvement.</title>
        <authorList>
            <person name="Chen X."/>
        </authorList>
    </citation>
    <scope>NUCLEOTIDE SEQUENCE [LARGE SCALE GENOMIC DNA]</scope>
    <source>
        <strain evidence="2">cv. Fuhuasheng</strain>
        <tissue evidence="1">Leaves</tissue>
    </source>
</reference>
<evidence type="ECO:0000313" key="2">
    <source>
        <dbReference type="Proteomes" id="UP000289738"/>
    </source>
</evidence>